<comment type="caution">
    <text evidence="4">The sequence shown here is derived from an EMBL/GenBank/DDBJ whole genome shotgun (WGS) entry which is preliminary data.</text>
</comment>
<keyword evidence="5" id="KW-1185">Reference proteome</keyword>
<dbReference type="PANTHER" id="PTHR44591:SF19">
    <property type="entry name" value="TWO-COMPONENT RESPONSE REGULATOR-RELATED"/>
    <property type="match status" value="1"/>
</dbReference>
<dbReference type="PANTHER" id="PTHR44591">
    <property type="entry name" value="STRESS RESPONSE REGULATOR PROTEIN 1"/>
    <property type="match status" value="1"/>
</dbReference>
<proteinExistence type="predicted"/>
<dbReference type="SMART" id="SM00448">
    <property type="entry name" value="REC"/>
    <property type="match status" value="1"/>
</dbReference>
<reference evidence="5" key="1">
    <citation type="journal article" date="2017" name="Genome Announc.">
        <title>Draft Genome Sequence of Terrimicrobium sacchariphilum NM-5T, a Facultative Anaerobic Soil Bacterium of the Class Spartobacteria.</title>
        <authorList>
            <person name="Qiu Y.L."/>
            <person name="Tourlousse D.M."/>
            <person name="Matsuura N."/>
            <person name="Ohashi A."/>
            <person name="Sekiguchi Y."/>
        </authorList>
    </citation>
    <scope>NUCLEOTIDE SEQUENCE [LARGE SCALE GENOMIC DNA]</scope>
    <source>
        <strain evidence="5">NM-5</strain>
    </source>
</reference>
<accession>A0A146GD30</accession>
<protein>
    <submittedName>
        <fullName evidence="4">Response regulator receiver domain-containing protein</fullName>
    </submittedName>
</protein>
<dbReference type="Pfam" id="PF00072">
    <property type="entry name" value="Response_reg"/>
    <property type="match status" value="1"/>
</dbReference>
<dbReference type="InterPro" id="IPR001789">
    <property type="entry name" value="Sig_transdc_resp-reg_receiver"/>
</dbReference>
<dbReference type="GO" id="GO:0000160">
    <property type="term" value="P:phosphorelay signal transduction system"/>
    <property type="evidence" value="ECO:0007669"/>
    <property type="project" value="InterPro"/>
</dbReference>
<gene>
    <name evidence="4" type="ORF">TSACC_22841</name>
</gene>
<feature type="modified residue" description="4-aspartylphosphate" evidence="2">
    <location>
        <position position="61"/>
    </location>
</feature>
<keyword evidence="1 2" id="KW-0597">Phosphoprotein</keyword>
<dbReference type="PROSITE" id="PS50110">
    <property type="entry name" value="RESPONSE_REGULATORY"/>
    <property type="match status" value="1"/>
</dbReference>
<dbReference type="CDD" id="cd17569">
    <property type="entry name" value="REC_HupR-like"/>
    <property type="match status" value="1"/>
</dbReference>
<dbReference type="InterPro" id="IPR050595">
    <property type="entry name" value="Bact_response_regulator"/>
</dbReference>
<dbReference type="Proteomes" id="UP000076023">
    <property type="component" value="Unassembled WGS sequence"/>
</dbReference>
<organism evidence="4 5">
    <name type="scientific">Terrimicrobium sacchariphilum</name>
    <dbReference type="NCBI Taxonomy" id="690879"/>
    <lineage>
        <taxon>Bacteria</taxon>
        <taxon>Pseudomonadati</taxon>
        <taxon>Verrucomicrobiota</taxon>
        <taxon>Terrimicrobiia</taxon>
        <taxon>Terrimicrobiales</taxon>
        <taxon>Terrimicrobiaceae</taxon>
        <taxon>Terrimicrobium</taxon>
    </lineage>
</organism>
<dbReference type="InterPro" id="IPR011006">
    <property type="entry name" value="CheY-like_superfamily"/>
</dbReference>
<sequence>MTTNDSNPRCGILYIDDEEKALKYFRMAFSEKFEIFTASSGREGLEVLKRESARIGVVISDQRMPEMLGAEVLGIVRDQYPSIVRIITTAYSDLESAIQAVNKGYIYQYVVKPWEIRDLGMVLQRAADYFQVLTERNELLALKMATLQRILCSDRVKWLLLSSQSWEPAARAILQRALLAAIQALPANPSFLASPAATARSFEIGSLIRSEFASAANLSPALETLRNTPPTPSAAWQALLVDLSEKHGLTPAGEFSLVSSTPSSPNAVLHRDLFGLLLGGNTETSSLRFFECLYALAAANTAASVTIGDISAEVPATASEDAVIDALAGKFSSWDIARL</sequence>
<evidence type="ECO:0000313" key="5">
    <source>
        <dbReference type="Proteomes" id="UP000076023"/>
    </source>
</evidence>
<evidence type="ECO:0000259" key="3">
    <source>
        <dbReference type="PROSITE" id="PS50110"/>
    </source>
</evidence>
<dbReference type="AlphaFoldDB" id="A0A146GD30"/>
<dbReference type="Gene3D" id="3.40.50.2300">
    <property type="match status" value="1"/>
</dbReference>
<dbReference type="OrthoDB" id="9802066at2"/>
<evidence type="ECO:0000313" key="4">
    <source>
        <dbReference type="EMBL" id="GAT34416.1"/>
    </source>
</evidence>
<name>A0A146GD30_TERSA</name>
<feature type="domain" description="Response regulatory" evidence="3">
    <location>
        <begin position="11"/>
        <end position="127"/>
    </location>
</feature>
<dbReference type="STRING" id="690879.TSACC_22841"/>
<evidence type="ECO:0000256" key="2">
    <source>
        <dbReference type="PROSITE-ProRule" id="PRU00169"/>
    </source>
</evidence>
<dbReference type="SUPFAM" id="SSF52172">
    <property type="entry name" value="CheY-like"/>
    <property type="match status" value="1"/>
</dbReference>
<dbReference type="InParanoid" id="A0A146GD30"/>
<dbReference type="RefSeq" id="WP_075080048.1">
    <property type="nucleotide sequence ID" value="NZ_BDCO01000002.1"/>
</dbReference>
<dbReference type="EMBL" id="BDCO01000002">
    <property type="protein sequence ID" value="GAT34416.1"/>
    <property type="molecule type" value="Genomic_DNA"/>
</dbReference>
<evidence type="ECO:0000256" key="1">
    <source>
        <dbReference type="ARBA" id="ARBA00022553"/>
    </source>
</evidence>